<dbReference type="GO" id="GO:0005681">
    <property type="term" value="C:spliceosomal complex"/>
    <property type="evidence" value="ECO:0007669"/>
    <property type="project" value="UniProtKB-KW"/>
</dbReference>
<feature type="domain" description="RSE1/DDB1/CPSF1 second beta-propeller" evidence="13">
    <location>
        <begin position="447"/>
        <end position="759"/>
    </location>
</feature>
<dbReference type="AlphaFoldDB" id="A0AAN5D3F8"/>
<feature type="domain" description="RSE1/DDB1/CPSF1 first beta-propeller" evidence="12">
    <location>
        <begin position="13"/>
        <end position="402"/>
    </location>
</feature>
<evidence type="ECO:0000259" key="13">
    <source>
        <dbReference type="Pfam" id="PF23726"/>
    </source>
</evidence>
<dbReference type="SUPFAM" id="SSF50978">
    <property type="entry name" value="WD40 repeat-like"/>
    <property type="match status" value="1"/>
</dbReference>
<evidence type="ECO:0000256" key="2">
    <source>
        <dbReference type="ARBA" id="ARBA00007453"/>
    </source>
</evidence>
<dbReference type="Pfam" id="PF23726">
    <property type="entry name" value="Beta-prop_RSE1_2nd"/>
    <property type="match status" value="1"/>
</dbReference>
<dbReference type="GO" id="GO:0005737">
    <property type="term" value="C:cytoplasm"/>
    <property type="evidence" value="ECO:0007669"/>
    <property type="project" value="UniProtKB-SubCell"/>
</dbReference>
<dbReference type="GO" id="GO:0003676">
    <property type="term" value="F:nucleic acid binding"/>
    <property type="evidence" value="ECO:0007669"/>
    <property type="project" value="InterPro"/>
</dbReference>
<dbReference type="GO" id="GO:0043161">
    <property type="term" value="P:proteasome-mediated ubiquitin-dependent protein catabolic process"/>
    <property type="evidence" value="ECO:0007669"/>
    <property type="project" value="UniProtKB-UniRule"/>
</dbReference>
<proteinExistence type="inferred from homology"/>
<evidence type="ECO:0000256" key="5">
    <source>
        <dbReference type="ARBA" id="ARBA00022728"/>
    </source>
</evidence>
<sequence length="1213" mass="134529">MHLYNLTLQSQTAINQAVHGAFSGTSKVQEIAIGRGNVIQLLYCDPKTGKIQTLCNHEVFGIVRSLMAFRLTGGTKDFLVVGSDSGRIVILEYHADKAAFERVHQETFGKTGCRRIVPGHYLATDPKGRAILIGAVERQKLVYVMNRDAHANLTISSPLEAHKQFTLCYGVVGIDVGFENPTFACLEYDYEDCDNDPTGEVVAKTQQTLTFYELDLGLNHVVRKYAEALQDPGNLLIPVPGGQDGPSGVIVCCENYIVYKNLGDQPDIRVPIPRRRNDLDDADRSLIVIAYAMHKTKLMFFFLIQTEHGDIFKVTLETEEDLVVEMKVKYFDTVPPANAMCILRTGFLFVASEFGNHHLYQIAQLGDNDDEPDFSSKMQLEEGETFFYGVRALRNLVLVDTMNSLSPLITAHIGDLAREDAPQIYALNGRGGRSTLKVLRNGLEVGEMAVSELPGNPNAVWTVRRSVDDRFDSNIVVSFVNATLVLSIGETVEEATDSGFLATAPTLGCALIGDDSMLQVYPDGIRHIRADRRVNEWKAPGRRQIVRCALNNRQVAIALAGGEIVYFELDVTGQLNEFTERRALPGEVLCMSLSEIPEGELRSRFLAVGVSDGTVRMISLDPSDTLAPLSFQALPSSPESLLLLEVRPDDGKGPASIHLSIGLQNGCLLRTTVDGVTGDMLDTRTRYLGTRPVKLFRVKIHNKDAIMCASSRSWLLYHFQNRFHLTPLSYTPLEYAAGFVSEQCPEGIVAIAENTLRILAVEKLGVAFNFVQHDLKYTPRKMLVHPSAGVLMIIEADHAAYTEASKTRKRNEMADDIEKLAVEPEEVELAKELADVMRHTQLDEGVFSSPRAAPGKWASAVRLVNPKTGETLSYYELPQDEAAKCIALVQFSQIPDMYMALVGCGINQQLRHPATNRGGCIYTFLLATNGEKFDLVHRTPTEDVVNAIHDFRGSALIGMGKRLRVYQFGKKKLLAKCENKNFATQISAIDSIGQRIVVSDSQESVHFLRYRKAENQLVVFADDLTPRYVTSVCILDYHTVAVGDKFGTVAIIRLPAKVNEDVQEDPSGTKQLWERGNLNGASQKTELLSVFYVGDQITTLQKTSLVPGASDALVYTTIGGAVGMLVPFISRDEYEFFQNLEMHLRVEHPPIAGRDHLSFRSYYAPCKAVIDGDLCEQFVLMDSKKQSDVADELGKTQSEITKKLEDIRTRFAF</sequence>
<dbReference type="FunFam" id="2.130.10.10:FF:002474">
    <property type="entry name" value="Uncharacterized protein"/>
    <property type="match status" value="1"/>
</dbReference>
<evidence type="ECO:0000259" key="11">
    <source>
        <dbReference type="Pfam" id="PF03178"/>
    </source>
</evidence>
<dbReference type="Gene3D" id="2.130.10.10">
    <property type="entry name" value="YVTN repeat-like/Quinoprotein amine dehydrogenase"/>
    <property type="match status" value="3"/>
</dbReference>
<dbReference type="PANTHER" id="PTHR10644">
    <property type="entry name" value="DNA REPAIR/RNA PROCESSING CPSF FAMILY"/>
    <property type="match status" value="1"/>
</dbReference>
<dbReference type="SUPFAM" id="SSF50998">
    <property type="entry name" value="Quinoprotein alcohol dehydrogenase-like"/>
    <property type="match status" value="1"/>
</dbReference>
<evidence type="ECO:0000259" key="12">
    <source>
        <dbReference type="Pfam" id="PF10433"/>
    </source>
</evidence>
<dbReference type="EMBL" id="BTRK01000005">
    <property type="protein sequence ID" value="GMR55853.1"/>
    <property type="molecule type" value="Genomic_DNA"/>
</dbReference>
<dbReference type="GO" id="GO:0006397">
    <property type="term" value="P:mRNA processing"/>
    <property type="evidence" value="ECO:0007669"/>
    <property type="project" value="UniProtKB-KW"/>
</dbReference>
<keyword evidence="15" id="KW-1185">Reference proteome</keyword>
<dbReference type="InterPro" id="IPR018846">
    <property type="entry name" value="Beta-prop_RSE1/DDB1/CPSF1_1st"/>
</dbReference>
<comment type="function">
    <text evidence="10">Plays a role in DNA repair. May be a component of an E3 ubiquitin-protein ligase which promotes histone ubiquitination in response to UV irradiation. Histone ubiquitination may be important for subsequent DNA repair.</text>
</comment>
<evidence type="ECO:0000256" key="1">
    <source>
        <dbReference type="ARBA" id="ARBA00004123"/>
    </source>
</evidence>
<comment type="similarity">
    <text evidence="9">Belongs to the RSE1 family.</text>
</comment>
<dbReference type="Pfam" id="PF10433">
    <property type="entry name" value="Beta-prop_RSE1_1st"/>
    <property type="match status" value="1"/>
</dbReference>
<dbReference type="GO" id="GO:0008380">
    <property type="term" value="P:RNA splicing"/>
    <property type="evidence" value="ECO:0007669"/>
    <property type="project" value="UniProtKB-KW"/>
</dbReference>
<evidence type="ECO:0000256" key="7">
    <source>
        <dbReference type="ARBA" id="ARBA00023242"/>
    </source>
</evidence>
<comment type="subcellular location">
    <subcellularLocation>
        <location evidence="10">Cytoplasm</location>
    </subcellularLocation>
    <subcellularLocation>
        <location evidence="1 10">Nucleus</location>
    </subcellularLocation>
</comment>
<keyword evidence="6" id="KW-0508">mRNA splicing</keyword>
<keyword evidence="7 10" id="KW-0539">Nucleus</keyword>
<dbReference type="InterPro" id="IPR036322">
    <property type="entry name" value="WD40_repeat_dom_sf"/>
</dbReference>
<dbReference type="Gene3D" id="1.10.150.910">
    <property type="match status" value="1"/>
</dbReference>
<evidence type="ECO:0000256" key="10">
    <source>
        <dbReference type="RuleBase" id="RU368023"/>
    </source>
</evidence>
<dbReference type="InterPro" id="IPR011047">
    <property type="entry name" value="Quinoprotein_ADH-like_sf"/>
</dbReference>
<organism evidence="14 15">
    <name type="scientific">Pristionchus mayeri</name>
    <dbReference type="NCBI Taxonomy" id="1317129"/>
    <lineage>
        <taxon>Eukaryota</taxon>
        <taxon>Metazoa</taxon>
        <taxon>Ecdysozoa</taxon>
        <taxon>Nematoda</taxon>
        <taxon>Chromadorea</taxon>
        <taxon>Rhabditida</taxon>
        <taxon>Rhabditina</taxon>
        <taxon>Diplogasteromorpha</taxon>
        <taxon>Diplogasteroidea</taxon>
        <taxon>Neodiplogasteridae</taxon>
        <taxon>Pristionchus</taxon>
    </lineage>
</organism>
<evidence type="ECO:0000256" key="8">
    <source>
        <dbReference type="ARBA" id="ARBA00031668"/>
    </source>
</evidence>
<dbReference type="FunFam" id="2.130.10.10:FF:000031">
    <property type="entry name" value="Splicing factor 3b subunit 3"/>
    <property type="match status" value="1"/>
</dbReference>
<accession>A0AAN5D3F8</accession>
<dbReference type="Proteomes" id="UP001328107">
    <property type="component" value="Unassembled WGS sequence"/>
</dbReference>
<dbReference type="FunFam" id="1.10.150.910:FF:000002">
    <property type="entry name" value="Splicing factor 3B subunit 3"/>
    <property type="match status" value="1"/>
</dbReference>
<evidence type="ECO:0000313" key="15">
    <source>
        <dbReference type="Proteomes" id="UP001328107"/>
    </source>
</evidence>
<dbReference type="InterPro" id="IPR058543">
    <property type="entry name" value="Beta-prop_RSE1/DDB1/CPSF1_2nd"/>
</dbReference>
<keyword evidence="4" id="KW-0507">mRNA processing</keyword>
<evidence type="ECO:0000256" key="4">
    <source>
        <dbReference type="ARBA" id="ARBA00022664"/>
    </source>
</evidence>
<evidence type="ECO:0000256" key="9">
    <source>
        <dbReference type="ARBA" id="ARBA00038266"/>
    </source>
</evidence>
<gene>
    <name evidence="14" type="ORF">PMAYCL1PPCAC_26048</name>
</gene>
<dbReference type="InterPro" id="IPR015943">
    <property type="entry name" value="WD40/YVTN_repeat-like_dom_sf"/>
</dbReference>
<dbReference type="FunFam" id="2.130.10.10:FF:001143">
    <property type="entry name" value="Pre-mRNA-splicing factor rse-1, putative"/>
    <property type="match status" value="1"/>
</dbReference>
<dbReference type="InterPro" id="IPR004871">
    <property type="entry name" value="RSE1/DDB1/CPSF1_C"/>
</dbReference>
<evidence type="ECO:0000256" key="3">
    <source>
        <dbReference type="ARBA" id="ARBA00014577"/>
    </source>
</evidence>
<comment type="caution">
    <text evidence="14">The sequence shown here is derived from an EMBL/GenBank/DDBJ whole genome shotgun (WGS) entry which is preliminary data.</text>
</comment>
<evidence type="ECO:0000313" key="14">
    <source>
        <dbReference type="EMBL" id="GMR55853.1"/>
    </source>
</evidence>
<name>A0AAN5D3F8_9BILA</name>
<reference evidence="15" key="1">
    <citation type="submission" date="2022-10" db="EMBL/GenBank/DDBJ databases">
        <title>Genome assembly of Pristionchus species.</title>
        <authorList>
            <person name="Yoshida K."/>
            <person name="Sommer R.J."/>
        </authorList>
    </citation>
    <scope>NUCLEOTIDE SEQUENCE [LARGE SCALE GENOMIC DNA]</scope>
    <source>
        <strain evidence="15">RS5460</strain>
    </source>
</reference>
<comment type="pathway">
    <text evidence="10">Protein modification; protein ubiquitination.</text>
</comment>
<keyword evidence="5" id="KW-0747">Spliceosome</keyword>
<keyword evidence="10" id="KW-0963">Cytoplasm</keyword>
<dbReference type="InterPro" id="IPR050358">
    <property type="entry name" value="RSE1/DDB1/CFT1"/>
</dbReference>
<comment type="similarity">
    <text evidence="2 10">Belongs to the DDB1 family.</text>
</comment>
<protein>
    <recommendedName>
        <fullName evidence="3 10">DNA damage-binding protein 1</fullName>
    </recommendedName>
    <alternativeName>
        <fullName evidence="8 10">Damage-specific DNA-binding protein 1</fullName>
    </alternativeName>
</protein>
<dbReference type="Pfam" id="PF03178">
    <property type="entry name" value="CPSF_A"/>
    <property type="match status" value="1"/>
</dbReference>
<feature type="domain" description="RSE1/DDB1/CPSF1 C-terminal" evidence="11">
    <location>
        <begin position="858"/>
        <end position="1179"/>
    </location>
</feature>
<evidence type="ECO:0000256" key="6">
    <source>
        <dbReference type="ARBA" id="ARBA00023187"/>
    </source>
</evidence>